<sequence length="508" mass="53161">MSEIAVVEVPQWQGSGAATARRLRDGARLLAGLVPAAEHLRVDVPAEPGDVLAANVAKVRAALDRARGRLTVTVGGDCGVELAPVAAAVRRHGERLAVVWFDAHGDLNTPESSPSGAFHGMVLRTLLGEGPPALVPDRPLRRDQVVLAGVRALDPAERAYADGLPVVTDAASLLEAVGDADAVYVHIDLDVLDPGVFASVGTPEAGGLTPGQVVDMVTALAGRVEIAGLGITEYEPARPQDQETLAGLVGPVVAACAASVVREVERRAFAAWPAGTVVEEAGWLLRHTPGVGRRRSNSAVPAGEPSIDHLEAFYRARGLPAMVQLGPAHRDLDAALAERGYRKDAPTSVMTALTSDVVDASCTVSPAVDLAETPDAWLKIFAELNARADSVEVGEKVISRIATPAAFLSVTRDGRPAGMGLFAADAGWAGVFAMATRPDLRGQGIATAVLGAGARWAAHQGATRLYLQVEDDNDTAQRLYARAGFTRSHGYHYRIGQARSGEPASIQR</sequence>
<accession>A0A9W6S613</accession>
<dbReference type="Gene3D" id="3.40.800.10">
    <property type="entry name" value="Ureohydrolase domain"/>
    <property type="match status" value="1"/>
</dbReference>
<dbReference type="GO" id="GO:0030145">
    <property type="term" value="F:manganese ion binding"/>
    <property type="evidence" value="ECO:0007669"/>
    <property type="project" value="TreeGrafter"/>
</dbReference>
<evidence type="ECO:0000256" key="2">
    <source>
        <dbReference type="ARBA" id="ARBA00022801"/>
    </source>
</evidence>
<dbReference type="SUPFAM" id="SSF55729">
    <property type="entry name" value="Acyl-CoA N-acyltransferases (Nat)"/>
    <property type="match status" value="1"/>
</dbReference>
<dbReference type="InterPro" id="IPR023696">
    <property type="entry name" value="Ureohydrolase_dom_sf"/>
</dbReference>
<dbReference type="GO" id="GO:0016747">
    <property type="term" value="F:acyltransferase activity, transferring groups other than amino-acyl groups"/>
    <property type="evidence" value="ECO:0007669"/>
    <property type="project" value="InterPro"/>
</dbReference>
<keyword evidence="2" id="KW-0378">Hydrolase</keyword>
<dbReference type="GO" id="GO:0005829">
    <property type="term" value="C:cytosol"/>
    <property type="evidence" value="ECO:0007669"/>
    <property type="project" value="TreeGrafter"/>
</dbReference>
<name>A0A9W6S613_9ACTN</name>
<dbReference type="PRINTS" id="PR00116">
    <property type="entry name" value="ARGINASE"/>
</dbReference>
<evidence type="ECO:0000256" key="3">
    <source>
        <dbReference type="ARBA" id="ARBA00023211"/>
    </source>
</evidence>
<evidence type="ECO:0000256" key="4">
    <source>
        <dbReference type="PROSITE-ProRule" id="PRU00742"/>
    </source>
</evidence>
<dbReference type="RefSeq" id="WP_285577235.1">
    <property type="nucleotide sequence ID" value="NZ_BSTK01000009.1"/>
</dbReference>
<dbReference type="Pfam" id="PF00491">
    <property type="entry name" value="Arginase"/>
    <property type="match status" value="1"/>
</dbReference>
<evidence type="ECO:0000259" key="5">
    <source>
        <dbReference type="PROSITE" id="PS51186"/>
    </source>
</evidence>
<dbReference type="GO" id="GO:0004053">
    <property type="term" value="F:arginase activity"/>
    <property type="evidence" value="ECO:0007669"/>
    <property type="project" value="TreeGrafter"/>
</dbReference>
<dbReference type="Proteomes" id="UP001165074">
    <property type="component" value="Unassembled WGS sequence"/>
</dbReference>
<dbReference type="Pfam" id="PF24553">
    <property type="entry name" value="Rv0428c_C"/>
    <property type="match status" value="1"/>
</dbReference>
<dbReference type="CDD" id="cd09999">
    <property type="entry name" value="Arginase-like_1"/>
    <property type="match status" value="1"/>
</dbReference>
<organism evidence="6 7">
    <name type="scientific">Actinoallomurus iriomotensis</name>
    <dbReference type="NCBI Taxonomy" id="478107"/>
    <lineage>
        <taxon>Bacteria</taxon>
        <taxon>Bacillati</taxon>
        <taxon>Actinomycetota</taxon>
        <taxon>Actinomycetes</taxon>
        <taxon>Streptosporangiales</taxon>
        <taxon>Thermomonosporaceae</taxon>
        <taxon>Actinoallomurus</taxon>
    </lineage>
</organism>
<comment type="caution">
    <text evidence="6">The sequence shown here is derived from an EMBL/GenBank/DDBJ whole genome shotgun (WGS) entry which is preliminary data.</text>
</comment>
<keyword evidence="1" id="KW-0479">Metal-binding</keyword>
<dbReference type="Gene3D" id="3.40.630.30">
    <property type="match status" value="1"/>
</dbReference>
<keyword evidence="3" id="KW-0464">Manganese</keyword>
<dbReference type="PANTHER" id="PTHR43782:SF3">
    <property type="entry name" value="ARGINASE"/>
    <property type="match status" value="1"/>
</dbReference>
<dbReference type="PANTHER" id="PTHR43782">
    <property type="entry name" value="ARGINASE"/>
    <property type="match status" value="1"/>
</dbReference>
<evidence type="ECO:0000313" key="6">
    <source>
        <dbReference type="EMBL" id="GLY87841.1"/>
    </source>
</evidence>
<protein>
    <recommendedName>
        <fullName evidence="5">N-acetyltransferase domain-containing protein</fullName>
    </recommendedName>
</protein>
<proteinExistence type="inferred from homology"/>
<dbReference type="CDD" id="cd04301">
    <property type="entry name" value="NAT_SF"/>
    <property type="match status" value="1"/>
</dbReference>
<dbReference type="InterPro" id="IPR016181">
    <property type="entry name" value="Acyl_CoA_acyltransferase"/>
</dbReference>
<dbReference type="EMBL" id="BSTK01000009">
    <property type="protein sequence ID" value="GLY87841.1"/>
    <property type="molecule type" value="Genomic_DNA"/>
</dbReference>
<dbReference type="AlphaFoldDB" id="A0A9W6S613"/>
<comment type="similarity">
    <text evidence="4">Belongs to the arginase family.</text>
</comment>
<dbReference type="InterPro" id="IPR000182">
    <property type="entry name" value="GNAT_dom"/>
</dbReference>
<evidence type="ECO:0000256" key="1">
    <source>
        <dbReference type="ARBA" id="ARBA00022723"/>
    </source>
</evidence>
<dbReference type="SUPFAM" id="SSF52768">
    <property type="entry name" value="Arginase/deacetylase"/>
    <property type="match status" value="1"/>
</dbReference>
<keyword evidence="7" id="KW-1185">Reference proteome</keyword>
<dbReference type="PROSITE" id="PS51186">
    <property type="entry name" value="GNAT"/>
    <property type="match status" value="1"/>
</dbReference>
<gene>
    <name evidence="6" type="ORF">Airi02_057700</name>
</gene>
<evidence type="ECO:0000313" key="7">
    <source>
        <dbReference type="Proteomes" id="UP001165074"/>
    </source>
</evidence>
<feature type="domain" description="N-acetyltransferase" evidence="5">
    <location>
        <begin position="362"/>
        <end position="508"/>
    </location>
</feature>
<dbReference type="InterPro" id="IPR056935">
    <property type="entry name" value="Rv0428c-like_C"/>
</dbReference>
<dbReference type="InterPro" id="IPR006035">
    <property type="entry name" value="Ureohydrolase"/>
</dbReference>
<dbReference type="PROSITE" id="PS51409">
    <property type="entry name" value="ARGINASE_2"/>
    <property type="match status" value="1"/>
</dbReference>
<reference evidence="6" key="1">
    <citation type="submission" date="2023-03" db="EMBL/GenBank/DDBJ databases">
        <title>Actinoallomurus iriomotensis NBRC 103684.</title>
        <authorList>
            <person name="Ichikawa N."/>
            <person name="Sato H."/>
            <person name="Tonouchi N."/>
        </authorList>
    </citation>
    <scope>NUCLEOTIDE SEQUENCE</scope>
    <source>
        <strain evidence="6">NBRC 103684</strain>
    </source>
</reference>